<evidence type="ECO:0000313" key="3">
    <source>
        <dbReference type="EMBL" id="PLZ86519.1"/>
    </source>
</evidence>
<comment type="caution">
    <text evidence="3">The sequence shown here is derived from an EMBL/GenBank/DDBJ whole genome shotgun (WGS) entry which is preliminary data.</text>
</comment>
<dbReference type="NCBIfam" id="TIGR01552">
    <property type="entry name" value="phd_fam"/>
    <property type="match status" value="1"/>
</dbReference>
<evidence type="ECO:0000313" key="4">
    <source>
        <dbReference type="Proteomes" id="UP000235036"/>
    </source>
</evidence>
<evidence type="ECO:0000256" key="2">
    <source>
        <dbReference type="RuleBase" id="RU362080"/>
    </source>
</evidence>
<comment type="function">
    <text evidence="2">Antitoxin component of a type II toxin-antitoxin (TA) system.</text>
</comment>
<sequence>MYKFYILYVLCKMTNSISATQARANLQELINRVEYGRERIIIERHGKAVVAIVGLEDLKRLEALEAAINSEQLRRAVTENDGFTTLEAVIARYEE</sequence>
<dbReference type="Gene3D" id="3.40.1620.10">
    <property type="entry name" value="YefM-like domain"/>
    <property type="match status" value="1"/>
</dbReference>
<dbReference type="Proteomes" id="UP000235036">
    <property type="component" value="Unassembled WGS sequence"/>
</dbReference>
<dbReference type="InterPro" id="IPR006442">
    <property type="entry name" value="Antitoxin_Phd/YefM"/>
</dbReference>
<gene>
    <name evidence="3" type="ORF">CEN44_19945</name>
</gene>
<dbReference type="PANTHER" id="PTHR33713:SF6">
    <property type="entry name" value="ANTITOXIN YEFM"/>
    <property type="match status" value="1"/>
</dbReference>
<dbReference type="AlphaFoldDB" id="A0A2N6JZ33"/>
<dbReference type="InterPro" id="IPR036165">
    <property type="entry name" value="YefM-like_sf"/>
</dbReference>
<dbReference type="Pfam" id="PF02604">
    <property type="entry name" value="PhdYeFM_antitox"/>
    <property type="match status" value="1"/>
</dbReference>
<organism evidence="3 4">
    <name type="scientific">Fischerella muscicola CCMEE 5323</name>
    <dbReference type="NCBI Taxonomy" id="2019572"/>
    <lineage>
        <taxon>Bacteria</taxon>
        <taxon>Bacillati</taxon>
        <taxon>Cyanobacteriota</taxon>
        <taxon>Cyanophyceae</taxon>
        <taxon>Nostocales</taxon>
        <taxon>Hapalosiphonaceae</taxon>
        <taxon>Fischerella</taxon>
    </lineage>
</organism>
<name>A0A2N6JZ33_FISMU</name>
<dbReference type="EMBL" id="NRQW01000459">
    <property type="protein sequence ID" value="PLZ86519.1"/>
    <property type="molecule type" value="Genomic_DNA"/>
</dbReference>
<proteinExistence type="inferred from homology"/>
<evidence type="ECO:0000256" key="1">
    <source>
        <dbReference type="ARBA" id="ARBA00009981"/>
    </source>
</evidence>
<keyword evidence="4" id="KW-1185">Reference proteome</keyword>
<accession>A0A2N6JZ33</accession>
<protein>
    <recommendedName>
        <fullName evidence="2">Antitoxin</fullName>
    </recommendedName>
</protein>
<dbReference type="InterPro" id="IPR051405">
    <property type="entry name" value="phD/YefM_antitoxin"/>
</dbReference>
<comment type="similarity">
    <text evidence="1 2">Belongs to the phD/YefM antitoxin family.</text>
</comment>
<dbReference type="PANTHER" id="PTHR33713">
    <property type="entry name" value="ANTITOXIN YAFN-RELATED"/>
    <property type="match status" value="1"/>
</dbReference>
<dbReference type="SUPFAM" id="SSF143120">
    <property type="entry name" value="YefM-like"/>
    <property type="match status" value="1"/>
</dbReference>
<reference evidence="3 4" key="1">
    <citation type="submission" date="2017-08" db="EMBL/GenBank/DDBJ databases">
        <title>Genomes of Fischerella (Mastigocladus) sp. strains.</title>
        <authorList>
            <person name="Miller S.R."/>
        </authorList>
    </citation>
    <scope>NUCLEOTIDE SEQUENCE [LARGE SCALE GENOMIC DNA]</scope>
    <source>
        <strain evidence="3 4">CCMEE 5323</strain>
    </source>
</reference>